<reference evidence="3" key="1">
    <citation type="submission" date="2018-05" db="EMBL/GenBank/DDBJ databases">
        <title>Azospirillum thermophila sp. nov., a novel isolated from hot spring.</title>
        <authorList>
            <person name="Zhao Z."/>
        </authorList>
    </citation>
    <scope>NUCLEOTIDE SEQUENCE [LARGE SCALE GENOMIC DNA]</scope>
    <source>
        <strain evidence="3">CFH 70021</strain>
    </source>
</reference>
<accession>A0A2S2CLB7</accession>
<dbReference type="PANTHER" id="PTHR42972">
    <property type="entry name" value="TOL-PAL SYSTEM PROTEIN TOLB"/>
    <property type="match status" value="1"/>
</dbReference>
<dbReference type="InterPro" id="IPR029058">
    <property type="entry name" value="AB_hydrolase_fold"/>
</dbReference>
<gene>
    <name evidence="2" type="ORF">DEW08_01945</name>
</gene>
<dbReference type="Proteomes" id="UP000245629">
    <property type="component" value="Chromosome 1"/>
</dbReference>
<dbReference type="RefSeq" id="WP_109324041.1">
    <property type="nucleotide sequence ID" value="NZ_CP029352.1"/>
</dbReference>
<keyword evidence="3" id="KW-1185">Reference proteome</keyword>
<dbReference type="KEGG" id="azz:DEW08_01945"/>
<evidence type="ECO:0000256" key="1">
    <source>
        <dbReference type="SAM" id="SignalP"/>
    </source>
</evidence>
<dbReference type="EMBL" id="CP029352">
    <property type="protein sequence ID" value="AWK85107.1"/>
    <property type="molecule type" value="Genomic_DNA"/>
</dbReference>
<dbReference type="Gene3D" id="3.40.50.1820">
    <property type="entry name" value="alpha/beta hydrolase"/>
    <property type="match status" value="2"/>
</dbReference>
<dbReference type="SUPFAM" id="SSF53474">
    <property type="entry name" value="alpha/beta-Hydrolases"/>
    <property type="match status" value="1"/>
</dbReference>
<keyword evidence="1" id="KW-0732">Signal</keyword>
<evidence type="ECO:0000313" key="3">
    <source>
        <dbReference type="Proteomes" id="UP000245629"/>
    </source>
</evidence>
<feature type="chain" id="PRO_5015447050" evidence="1">
    <location>
        <begin position="27"/>
        <end position="359"/>
    </location>
</feature>
<evidence type="ECO:0000313" key="2">
    <source>
        <dbReference type="EMBL" id="AWK85107.1"/>
    </source>
</evidence>
<dbReference type="PANTHER" id="PTHR42972:SF8">
    <property type="entry name" value="POLYHYDROXYBUTYRATE DEPOLYMERASE"/>
    <property type="match status" value="1"/>
</dbReference>
<protein>
    <submittedName>
        <fullName evidence="2">Plasmid partitioning protein</fullName>
    </submittedName>
</protein>
<organism evidence="2 3">
    <name type="scientific">Azospirillum thermophilum</name>
    <dbReference type="NCBI Taxonomy" id="2202148"/>
    <lineage>
        <taxon>Bacteria</taxon>
        <taxon>Pseudomonadati</taxon>
        <taxon>Pseudomonadota</taxon>
        <taxon>Alphaproteobacteria</taxon>
        <taxon>Rhodospirillales</taxon>
        <taxon>Azospirillaceae</taxon>
        <taxon>Azospirillum</taxon>
    </lineage>
</organism>
<dbReference type="OrthoDB" id="505233at2"/>
<name>A0A2S2CLB7_9PROT</name>
<feature type="signal peptide" evidence="1">
    <location>
        <begin position="1"/>
        <end position="26"/>
    </location>
</feature>
<sequence length="359" mass="37885">MSGGKRRHFGRLLGAGLLALATLWNAAGAAAGERAPALPRLTIDPAQTTVSGISSGAYMAGQFQIAYSSLVRGAGLVAGGPYSCATATEAFGIPPWVVALERCMDVKPAAPDLGLLVRTAREAERSGDVDPLSNLAGARIYLFSGARDKTVKRPVVDRAADLYKALGVPPPAIAYVKHPRAAHAFITDGYGAACGFSPPPGEAGEFMNDCGYDQAGAILKHLLPGLRTPNAREASRPVQRFDQTPFIGDPSRSGMAASGYVYIPESCAAGRPCRLHIAFHGCRMAGSLIGDRFAVHAGFNRWADVNDLVVLYPQIDAAAKPLDNPRGCWDWFAYTGPDFAQKGGFQMKAVRRMIAAIAG</sequence>
<dbReference type="AlphaFoldDB" id="A0A2S2CLB7"/>
<proteinExistence type="predicted"/>